<dbReference type="Pfam" id="PF04226">
    <property type="entry name" value="Transgly_assoc"/>
    <property type="match status" value="1"/>
</dbReference>
<comment type="caution">
    <text evidence="8">The sequence shown here is derived from an EMBL/GenBank/DDBJ whole genome shotgun (WGS) entry which is preliminary data.</text>
</comment>
<keyword evidence="9" id="KW-1185">Reference proteome</keyword>
<feature type="transmembrane region" description="Helical" evidence="7">
    <location>
        <begin position="6"/>
        <end position="30"/>
    </location>
</feature>
<evidence type="ECO:0000256" key="4">
    <source>
        <dbReference type="ARBA" id="ARBA00022692"/>
    </source>
</evidence>
<evidence type="ECO:0000313" key="8">
    <source>
        <dbReference type="EMBL" id="TPP11069.1"/>
    </source>
</evidence>
<dbReference type="PANTHER" id="PTHR33884:SF3">
    <property type="entry name" value="UPF0410 PROTEIN YMGE"/>
    <property type="match status" value="1"/>
</dbReference>
<keyword evidence="5 7" id="KW-1133">Transmembrane helix</keyword>
<evidence type="ECO:0000256" key="3">
    <source>
        <dbReference type="ARBA" id="ARBA00022475"/>
    </source>
</evidence>
<dbReference type="OrthoDB" id="9815411at2"/>
<accession>A0A504U971</accession>
<reference evidence="8 9" key="1">
    <citation type="submission" date="2019-06" db="EMBL/GenBank/DDBJ databases">
        <title>Rhizobium sp. CL12 isolated from roots of soybean.</title>
        <authorList>
            <person name="Wang C."/>
        </authorList>
    </citation>
    <scope>NUCLEOTIDE SEQUENCE [LARGE SCALE GENOMIC DNA]</scope>
    <source>
        <strain evidence="8 9">CL12</strain>
    </source>
</reference>
<dbReference type="PANTHER" id="PTHR33884">
    <property type="entry name" value="UPF0410 PROTEIN YMGE"/>
    <property type="match status" value="1"/>
</dbReference>
<dbReference type="AlphaFoldDB" id="A0A504U971"/>
<dbReference type="GO" id="GO:0005886">
    <property type="term" value="C:plasma membrane"/>
    <property type="evidence" value="ECO:0007669"/>
    <property type="project" value="UniProtKB-SubCell"/>
</dbReference>
<dbReference type="InterPro" id="IPR007341">
    <property type="entry name" value="Transgly_assoc"/>
</dbReference>
<dbReference type="RefSeq" id="WP_140827490.1">
    <property type="nucleotide sequence ID" value="NZ_VFYP01000001.1"/>
</dbReference>
<evidence type="ECO:0000256" key="5">
    <source>
        <dbReference type="ARBA" id="ARBA00022989"/>
    </source>
</evidence>
<organism evidence="8 9">
    <name type="scientific">Rhizobium glycinendophyticum</name>
    <dbReference type="NCBI Taxonomy" id="2589807"/>
    <lineage>
        <taxon>Bacteria</taxon>
        <taxon>Pseudomonadati</taxon>
        <taxon>Pseudomonadota</taxon>
        <taxon>Alphaproteobacteria</taxon>
        <taxon>Hyphomicrobiales</taxon>
        <taxon>Rhizobiaceae</taxon>
        <taxon>Rhizobium/Agrobacterium group</taxon>
        <taxon>Rhizobium</taxon>
    </lineage>
</organism>
<dbReference type="Proteomes" id="UP000316429">
    <property type="component" value="Unassembled WGS sequence"/>
</dbReference>
<evidence type="ECO:0000256" key="1">
    <source>
        <dbReference type="ARBA" id="ARBA00004651"/>
    </source>
</evidence>
<evidence type="ECO:0000313" key="9">
    <source>
        <dbReference type="Proteomes" id="UP000316429"/>
    </source>
</evidence>
<evidence type="ECO:0000256" key="2">
    <source>
        <dbReference type="ARBA" id="ARBA00011006"/>
    </source>
</evidence>
<comment type="subcellular location">
    <subcellularLocation>
        <location evidence="1">Cell membrane</location>
        <topology evidence="1">Multi-pass membrane protein</topology>
    </subcellularLocation>
</comment>
<protein>
    <submittedName>
        <fullName evidence="8">GlsB/YeaQ/YmgE family stress response membrane protein</fullName>
    </submittedName>
</protein>
<feature type="transmembrane region" description="Helical" evidence="7">
    <location>
        <begin position="37"/>
        <end position="57"/>
    </location>
</feature>
<name>A0A504U971_9HYPH</name>
<comment type="similarity">
    <text evidence="2">Belongs to the UPF0410 family.</text>
</comment>
<evidence type="ECO:0000256" key="6">
    <source>
        <dbReference type="ARBA" id="ARBA00023136"/>
    </source>
</evidence>
<sequence>MFEKDCAVAGFEVGIIATIFFGGLAGWLAGKLMDMRFGVFMNIIIGIIGAVIAAAIFRRFGVFVAGDWLGYLITSFVGASILLFIAKLVRR</sequence>
<evidence type="ECO:0000256" key="7">
    <source>
        <dbReference type="SAM" id="Phobius"/>
    </source>
</evidence>
<keyword evidence="3" id="KW-1003">Cell membrane</keyword>
<keyword evidence="6 7" id="KW-0472">Membrane</keyword>
<gene>
    <name evidence="8" type="ORF">FJQ55_09655</name>
</gene>
<proteinExistence type="inferred from homology"/>
<keyword evidence="4 7" id="KW-0812">Transmembrane</keyword>
<dbReference type="EMBL" id="VFYP01000001">
    <property type="protein sequence ID" value="TPP11069.1"/>
    <property type="molecule type" value="Genomic_DNA"/>
</dbReference>
<feature type="transmembrane region" description="Helical" evidence="7">
    <location>
        <begin position="69"/>
        <end position="89"/>
    </location>
</feature>